<accession>A0ABV3LLA9</accession>
<dbReference type="Pfam" id="PF00534">
    <property type="entry name" value="Glycos_transf_1"/>
    <property type="match status" value="1"/>
</dbReference>
<sequence length="369" mass="40647">MNSESMRVLFDAFWWHRGPTANRSVMREIIFAWKRVFPDDEIVLAIRSAHADLAADDVPENARVVTTRGFPHALSNSLELAQISKRVQADVMIVHNYTPLTGDSVVFIHDLMFEDHPEWFSPKERLYFAPMGWLARRAAGVTTSSAAESARIERLHPRLAPVSSIGLSIPSAMATATPTRPDGLGSIDRFFLCVGRMNVRKNLETAIDGARLSTSISAEFPLVIVGSSEHSGVNAELPPSVRRMAERGELLFLGKISDGELRWLYERSAGLLFLSRDEGFGLPPVEAGYFGSPVVASDIDVLREVTGGEAIYVDPDSSADVAQAIDSLALTYMPRLRRTSTTRDAQAEWDSVAIALRHATMPVPKEDQS</sequence>
<organism evidence="3 4">
    <name type="scientific">Microbacterium profundi</name>
    <dbReference type="NCBI Taxonomy" id="450380"/>
    <lineage>
        <taxon>Bacteria</taxon>
        <taxon>Bacillati</taxon>
        <taxon>Actinomycetota</taxon>
        <taxon>Actinomycetes</taxon>
        <taxon>Micrococcales</taxon>
        <taxon>Microbacteriaceae</taxon>
        <taxon>Microbacterium</taxon>
    </lineage>
</organism>
<dbReference type="CDD" id="cd03809">
    <property type="entry name" value="GT4_MtfB-like"/>
    <property type="match status" value="1"/>
</dbReference>
<proteinExistence type="predicted"/>
<evidence type="ECO:0000313" key="3">
    <source>
        <dbReference type="EMBL" id="MEW1976699.1"/>
    </source>
</evidence>
<dbReference type="PANTHER" id="PTHR46401">
    <property type="entry name" value="GLYCOSYLTRANSFERASE WBBK-RELATED"/>
    <property type="match status" value="1"/>
</dbReference>
<protein>
    <submittedName>
        <fullName evidence="3">Glycosyltransferase family 1 protein</fullName>
    </submittedName>
</protein>
<keyword evidence="4" id="KW-1185">Reference proteome</keyword>
<evidence type="ECO:0000259" key="2">
    <source>
        <dbReference type="Pfam" id="PF00534"/>
    </source>
</evidence>
<name>A0ABV3LLA9_9MICO</name>
<evidence type="ECO:0000313" key="4">
    <source>
        <dbReference type="Proteomes" id="UP001553715"/>
    </source>
</evidence>
<dbReference type="RefSeq" id="WP_366233522.1">
    <property type="nucleotide sequence ID" value="NZ_JBFBMH010000043.1"/>
</dbReference>
<evidence type="ECO:0000256" key="1">
    <source>
        <dbReference type="ARBA" id="ARBA00022679"/>
    </source>
</evidence>
<dbReference type="Gene3D" id="3.40.50.2000">
    <property type="entry name" value="Glycogen Phosphorylase B"/>
    <property type="match status" value="1"/>
</dbReference>
<keyword evidence="1" id="KW-0808">Transferase</keyword>
<dbReference type="EMBL" id="JBFBMH010000043">
    <property type="protein sequence ID" value="MEW1976699.1"/>
    <property type="molecule type" value="Genomic_DNA"/>
</dbReference>
<dbReference type="InterPro" id="IPR001296">
    <property type="entry name" value="Glyco_trans_1"/>
</dbReference>
<reference evidence="3 4" key="1">
    <citation type="submission" date="2024-06" db="EMBL/GenBank/DDBJ databases">
        <title>The Natural Products Discovery Center: Release of the First 8490 Sequenced Strains for Exploring Actinobacteria Biosynthetic Diversity.</title>
        <authorList>
            <person name="Kalkreuter E."/>
            <person name="Kautsar S.A."/>
            <person name="Yang D."/>
            <person name="Bader C.D."/>
            <person name="Teijaro C.N."/>
            <person name="Fluegel L."/>
            <person name="Davis C.M."/>
            <person name="Simpson J.R."/>
            <person name="Lauterbach L."/>
            <person name="Steele A.D."/>
            <person name="Gui C."/>
            <person name="Meng S."/>
            <person name="Li G."/>
            <person name="Viehrig K."/>
            <person name="Ye F."/>
            <person name="Su P."/>
            <person name="Kiefer A.F."/>
            <person name="Nichols A."/>
            <person name="Cepeda A.J."/>
            <person name="Yan W."/>
            <person name="Fan B."/>
            <person name="Jiang Y."/>
            <person name="Adhikari A."/>
            <person name="Zheng C.-J."/>
            <person name="Schuster L."/>
            <person name="Cowan T.M."/>
            <person name="Smanski M.J."/>
            <person name="Chevrette M.G."/>
            <person name="De Carvalho L.P.S."/>
            <person name="Shen B."/>
        </authorList>
    </citation>
    <scope>NUCLEOTIDE SEQUENCE [LARGE SCALE GENOMIC DNA]</scope>
    <source>
        <strain evidence="3 4">NPDC077434</strain>
    </source>
</reference>
<comment type="caution">
    <text evidence="3">The sequence shown here is derived from an EMBL/GenBank/DDBJ whole genome shotgun (WGS) entry which is preliminary data.</text>
</comment>
<gene>
    <name evidence="3" type="ORF">AB0301_16715</name>
</gene>
<dbReference type="Proteomes" id="UP001553715">
    <property type="component" value="Unassembled WGS sequence"/>
</dbReference>
<dbReference type="PANTHER" id="PTHR46401:SF2">
    <property type="entry name" value="GLYCOSYLTRANSFERASE WBBK-RELATED"/>
    <property type="match status" value="1"/>
</dbReference>
<feature type="domain" description="Glycosyl transferase family 1" evidence="2">
    <location>
        <begin position="188"/>
        <end position="329"/>
    </location>
</feature>
<dbReference type="SUPFAM" id="SSF53756">
    <property type="entry name" value="UDP-Glycosyltransferase/glycogen phosphorylase"/>
    <property type="match status" value="1"/>
</dbReference>